<dbReference type="EMBL" id="CP021366">
    <property type="protein sequence ID" value="ART59135.1"/>
    <property type="molecule type" value="Genomic_DNA"/>
</dbReference>
<dbReference type="PANTHER" id="PTHR34301">
    <property type="entry name" value="DNA-BINDING PROTEIN-RELATED"/>
    <property type="match status" value="1"/>
</dbReference>
<proteinExistence type="predicted"/>
<accession>A0A240UDG7</accession>
<evidence type="ECO:0008006" key="3">
    <source>
        <dbReference type="Google" id="ProtNLM"/>
    </source>
</evidence>
<name>A0A240UDG7_9BURK</name>
<dbReference type="InterPro" id="IPR027417">
    <property type="entry name" value="P-loop_NTPase"/>
</dbReference>
<protein>
    <recommendedName>
        <fullName evidence="3">AAA+ ATPase domain-containing protein</fullName>
    </recommendedName>
</protein>
<dbReference type="OrthoDB" id="8576717at2"/>
<organism evidence="1 2">
    <name type="scientific">Acidovorax carolinensis</name>
    <dbReference type="NCBI Taxonomy" id="553814"/>
    <lineage>
        <taxon>Bacteria</taxon>
        <taxon>Pseudomonadati</taxon>
        <taxon>Pseudomonadota</taxon>
        <taxon>Betaproteobacteria</taxon>
        <taxon>Burkholderiales</taxon>
        <taxon>Comamonadaceae</taxon>
        <taxon>Acidovorax</taxon>
    </lineage>
</organism>
<gene>
    <name evidence="1" type="ORF">CBP36_10000</name>
</gene>
<keyword evidence="2" id="KW-1185">Reference proteome</keyword>
<dbReference type="SUPFAM" id="SSF52540">
    <property type="entry name" value="P-loop containing nucleoside triphosphate hydrolases"/>
    <property type="match status" value="1"/>
</dbReference>
<dbReference type="Gene3D" id="3.40.50.300">
    <property type="entry name" value="P-loop containing nucleotide triphosphate hydrolases"/>
    <property type="match status" value="1"/>
</dbReference>
<evidence type="ECO:0000313" key="2">
    <source>
        <dbReference type="Proteomes" id="UP000194440"/>
    </source>
</evidence>
<sequence length="374" mass="41633">MNAQHDSWHFSRPALADAYLQGFQLGLVSARGLFARRRMGKTEFLKHDLLPAASKAGYVAAYTNLWDDADHPGQALASAMWLALEPKGISKLWESLNTPIKKMKAGGKLPMGAEASLELDLAEKEKLSIPAIQAALQAADKSKKKLLLVIDEAQVLAAPAHKNLAHSLRAGLDIRKESIKVLFAGSSEAALREMFSKTSAPFYNWAPVEPFPLLGREFVEAMVEQVQRLARQPLSLAEATGAFEALKETPEFFRWYIERYLLNQELGAKNALETTLLRVHNDTAHVKTWKELTRADRAVLLLAAKGVQDLYGAAALKQLKVILDLQEVTATLPRTSLRRLTGQKLQLLARIDHGTYRFEDQEFQLWVSARSTVD</sequence>
<dbReference type="PANTHER" id="PTHR34301:SF8">
    <property type="entry name" value="ATPASE DOMAIN-CONTAINING PROTEIN"/>
    <property type="match status" value="1"/>
</dbReference>
<dbReference type="Proteomes" id="UP000194440">
    <property type="component" value="Chromosome"/>
</dbReference>
<evidence type="ECO:0000313" key="1">
    <source>
        <dbReference type="EMBL" id="ART59135.1"/>
    </source>
</evidence>
<reference evidence="1" key="1">
    <citation type="submission" date="2017-05" db="EMBL/GenBank/DDBJ databases">
        <title>Polyphasic characterization of four soil-derived phenanthrene-degrading Acidovorax strains and proposal of Acidovorax phenanthrenivorans sp. nov.</title>
        <authorList>
            <person name="Singleton D."/>
            <person name="Lee J."/>
            <person name="Dickey A.N."/>
            <person name="Stroud A."/>
            <person name="Scholl E.H."/>
            <person name="Wright F.A."/>
            <person name="Aitken M.D."/>
        </authorList>
    </citation>
    <scope>NUCLEOTIDE SEQUENCE</scope>
    <source>
        <strain evidence="1">P4</strain>
    </source>
</reference>
<dbReference type="RefSeq" id="WP_086927311.1">
    <property type="nucleotide sequence ID" value="NZ_CP021366.1"/>
</dbReference>
<dbReference type="KEGG" id="acip:CBP36_10000"/>
<dbReference type="AlphaFoldDB" id="A0A240UDG7"/>
<dbReference type="KEGG" id="acis:CBP35_08925"/>